<evidence type="ECO:0000256" key="2">
    <source>
        <dbReference type="PROSITE-ProRule" id="PRU00284"/>
    </source>
</evidence>
<feature type="transmembrane region" description="Helical" evidence="3">
    <location>
        <begin position="93"/>
        <end position="117"/>
    </location>
</feature>
<dbReference type="OrthoDB" id="2542987at2"/>
<dbReference type="GO" id="GO:0016020">
    <property type="term" value="C:membrane"/>
    <property type="evidence" value="ECO:0007669"/>
    <property type="project" value="InterPro"/>
</dbReference>
<dbReference type="EMBL" id="CP001348">
    <property type="protein sequence ID" value="ACL76963.1"/>
    <property type="molecule type" value="Genomic_DNA"/>
</dbReference>
<feature type="transmembrane region" description="Helical" evidence="3">
    <location>
        <begin position="137"/>
        <end position="158"/>
    </location>
</feature>
<evidence type="ECO:0000256" key="3">
    <source>
        <dbReference type="SAM" id="Phobius"/>
    </source>
</evidence>
<keyword evidence="3" id="KW-0472">Membrane</keyword>
<proteinExistence type="predicted"/>
<dbReference type="InterPro" id="IPR004089">
    <property type="entry name" value="MCPsignal_dom"/>
</dbReference>
<keyword evidence="1 2" id="KW-0807">Transducer</keyword>
<dbReference type="eggNOG" id="COG0840">
    <property type="taxonomic scope" value="Bacteria"/>
</dbReference>
<dbReference type="HOGENOM" id="CLU_000445_107_18_9"/>
<evidence type="ECO:0000313" key="5">
    <source>
        <dbReference type="EMBL" id="ACL76963.1"/>
    </source>
</evidence>
<dbReference type="PANTHER" id="PTHR32089">
    <property type="entry name" value="METHYL-ACCEPTING CHEMOTAXIS PROTEIN MCPB"/>
    <property type="match status" value="1"/>
</dbReference>
<gene>
    <name evidence="5" type="ordered locus">Ccel_2636</name>
</gene>
<dbReference type="GO" id="GO:0007165">
    <property type="term" value="P:signal transduction"/>
    <property type="evidence" value="ECO:0007669"/>
    <property type="project" value="UniProtKB-KW"/>
</dbReference>
<dbReference type="SUPFAM" id="SSF58104">
    <property type="entry name" value="Methyl-accepting chemotaxis protein (MCP) signaling domain"/>
    <property type="match status" value="1"/>
</dbReference>
<keyword evidence="6" id="KW-1185">Reference proteome</keyword>
<feature type="transmembrane region" description="Helical" evidence="3">
    <location>
        <begin position="14"/>
        <end position="34"/>
    </location>
</feature>
<protein>
    <submittedName>
        <fullName evidence="5">Methyl-accepting chemotaxis sensory transducer</fullName>
    </submittedName>
</protein>
<dbReference type="SMART" id="SM00283">
    <property type="entry name" value="MA"/>
    <property type="match status" value="1"/>
</dbReference>
<dbReference type="Gene3D" id="1.10.287.950">
    <property type="entry name" value="Methyl-accepting chemotaxis protein"/>
    <property type="match status" value="1"/>
</dbReference>
<dbReference type="STRING" id="394503.Ccel_2636"/>
<organism evidence="5 6">
    <name type="scientific">Ruminiclostridium cellulolyticum (strain ATCC 35319 / DSM 5812 / JCM 6584 / H10)</name>
    <name type="common">Clostridium cellulolyticum</name>
    <dbReference type="NCBI Taxonomy" id="394503"/>
    <lineage>
        <taxon>Bacteria</taxon>
        <taxon>Bacillati</taxon>
        <taxon>Bacillota</taxon>
        <taxon>Clostridia</taxon>
        <taxon>Eubacteriales</taxon>
        <taxon>Oscillospiraceae</taxon>
        <taxon>Ruminiclostridium</taxon>
    </lineage>
</organism>
<sequence>MNISKETVKHFRKVNKAVIAVVWVIIALLLILEFTGMSDLSYIIAFLGIVTTIVTVFTFKKIFERVTTVMLLSSIIISNIVLSLTNHGSSQDITIIIILCLTTLYLDKRVLLIVGALMESANLIIRISQDNLNTNFLISDFAIPGIVLLILFFVTHWGNELTISASIKEVRTNELLVQLENTMDIIKKSTFSLNGDIDNCNNSLEIVHEISNSMAASIAQIAEDVVNQTESVTNISEMMNSAGEKISDINNFSKQMANVASNANQVVVDGCDKINRMDSQMEIINQAVKKSYSTVQELNSNMDEVNNFLSSITQIAEQTNLLALNAAIEAARAGESGKGFAVVADEIKKLAQQSSNTVKEIDQIITEIKAKTQDVLNDVNNGNIATKEGEKIVGQVNESFERIQVSFKDIDKYISNELSRMENVTSLFSQIHDETDRIASISVGHSAATEELMATTQENNTNIGNIYNLMHDIKNASDNLHSIVKQ</sequence>
<feature type="transmembrane region" description="Helical" evidence="3">
    <location>
        <begin position="66"/>
        <end position="87"/>
    </location>
</feature>
<dbReference type="PROSITE" id="PS50111">
    <property type="entry name" value="CHEMOTAXIS_TRANSDUC_2"/>
    <property type="match status" value="1"/>
</dbReference>
<dbReference type="RefSeq" id="WP_015926047.1">
    <property type="nucleotide sequence ID" value="NC_011898.1"/>
</dbReference>
<keyword evidence="3" id="KW-0812">Transmembrane</keyword>
<keyword evidence="3" id="KW-1133">Transmembrane helix</keyword>
<reference evidence="5 6" key="1">
    <citation type="submission" date="2009-01" db="EMBL/GenBank/DDBJ databases">
        <title>Complete sequence of Clostridium cellulolyticum H10.</title>
        <authorList>
            <consortium name="US DOE Joint Genome Institute"/>
            <person name="Lucas S."/>
            <person name="Copeland A."/>
            <person name="Lapidus A."/>
            <person name="Glavina del Rio T."/>
            <person name="Dalin E."/>
            <person name="Tice H."/>
            <person name="Bruce D."/>
            <person name="Goodwin L."/>
            <person name="Pitluck S."/>
            <person name="Chertkov O."/>
            <person name="Saunders E."/>
            <person name="Brettin T."/>
            <person name="Detter J.C."/>
            <person name="Han C."/>
            <person name="Larimer F."/>
            <person name="Land M."/>
            <person name="Hauser L."/>
            <person name="Kyrpides N."/>
            <person name="Ivanova N."/>
            <person name="Zhou J."/>
            <person name="Richardson P."/>
        </authorList>
    </citation>
    <scope>NUCLEOTIDE SEQUENCE [LARGE SCALE GENOMIC DNA]</scope>
    <source>
        <strain evidence="6">ATCC 35319 / DSM 5812 / JCM 6584 / H10</strain>
    </source>
</reference>
<evidence type="ECO:0000256" key="1">
    <source>
        <dbReference type="ARBA" id="ARBA00023224"/>
    </source>
</evidence>
<evidence type="ECO:0000259" key="4">
    <source>
        <dbReference type="PROSITE" id="PS50111"/>
    </source>
</evidence>
<dbReference type="Pfam" id="PF00015">
    <property type="entry name" value="MCPsignal"/>
    <property type="match status" value="1"/>
</dbReference>
<accession>B8I6X1</accession>
<name>B8I6X1_RUMCH</name>
<dbReference type="AlphaFoldDB" id="B8I6X1"/>
<feature type="domain" description="Methyl-accepting transducer" evidence="4">
    <location>
        <begin position="203"/>
        <end position="453"/>
    </location>
</feature>
<dbReference type="KEGG" id="cce:Ccel_2636"/>
<dbReference type="Proteomes" id="UP000001349">
    <property type="component" value="Chromosome"/>
</dbReference>
<evidence type="ECO:0000313" key="6">
    <source>
        <dbReference type="Proteomes" id="UP000001349"/>
    </source>
</evidence>
<dbReference type="PANTHER" id="PTHR32089:SF112">
    <property type="entry name" value="LYSOZYME-LIKE PROTEIN-RELATED"/>
    <property type="match status" value="1"/>
</dbReference>
<feature type="transmembrane region" description="Helical" evidence="3">
    <location>
        <begin position="40"/>
        <end position="59"/>
    </location>
</feature>